<dbReference type="eggNOG" id="KOG2829">
    <property type="taxonomic scope" value="Eukaryota"/>
</dbReference>
<organism evidence="11 12">
    <name type="scientific">Caenorhabditis tropicalis</name>
    <dbReference type="NCBI Taxonomy" id="1561998"/>
    <lineage>
        <taxon>Eukaryota</taxon>
        <taxon>Metazoa</taxon>
        <taxon>Ecdysozoa</taxon>
        <taxon>Nematoda</taxon>
        <taxon>Chromadorea</taxon>
        <taxon>Rhabditida</taxon>
        <taxon>Rhabditina</taxon>
        <taxon>Rhabditomorpha</taxon>
        <taxon>Rhabditoidea</taxon>
        <taxon>Rhabditidae</taxon>
        <taxon>Peloderinae</taxon>
        <taxon>Caenorhabditis</taxon>
    </lineage>
</organism>
<dbReference type="Pfam" id="PF02319">
    <property type="entry name" value="WHD_E2F_TDP"/>
    <property type="match status" value="1"/>
</dbReference>
<dbReference type="GO" id="GO:0051726">
    <property type="term" value="P:regulation of cell cycle"/>
    <property type="evidence" value="ECO:0007669"/>
    <property type="project" value="InterPro"/>
</dbReference>
<dbReference type="InterPro" id="IPR036388">
    <property type="entry name" value="WH-like_DNA-bd_sf"/>
</dbReference>
<dbReference type="InterPro" id="IPR036390">
    <property type="entry name" value="WH_DNA-bd_sf"/>
</dbReference>
<keyword evidence="4 7" id="KW-0238">DNA-binding</keyword>
<accession>A0A1I7V168</accession>
<dbReference type="STRING" id="1561998.A0A1I7V168"/>
<name>A0A1I7V168_9PELO</name>
<dbReference type="PANTHER" id="PTHR12548">
    <property type="entry name" value="TRANSCRIPTION FACTOR DP"/>
    <property type="match status" value="1"/>
</dbReference>
<reference evidence="12" key="1">
    <citation type="submission" date="2016-11" db="UniProtKB">
        <authorList>
            <consortium name="WormBaseParasite"/>
        </authorList>
    </citation>
    <scope>IDENTIFICATION</scope>
</reference>
<keyword evidence="6 7" id="KW-0539">Nucleus</keyword>
<protein>
    <submittedName>
        <fullName evidence="12">Transcription factor Dp-1</fullName>
    </submittedName>
</protein>
<keyword evidence="5 7" id="KW-0804">Transcription</keyword>
<comment type="subcellular location">
    <subcellularLocation>
        <location evidence="1 7">Nucleus</location>
    </subcellularLocation>
</comment>
<evidence type="ECO:0000256" key="1">
    <source>
        <dbReference type="ARBA" id="ARBA00004123"/>
    </source>
</evidence>
<dbReference type="SMART" id="SM01372">
    <property type="entry name" value="E2F_TDP"/>
    <property type="match status" value="1"/>
</dbReference>
<evidence type="ECO:0000256" key="4">
    <source>
        <dbReference type="ARBA" id="ARBA00023125"/>
    </source>
</evidence>
<evidence type="ECO:0000313" key="12">
    <source>
        <dbReference type="WBParaSite" id="Csp11.Scaffold630.g21381.t1"/>
    </source>
</evidence>
<dbReference type="SUPFAM" id="SSF144074">
    <property type="entry name" value="E2F-DP heterodimerization region"/>
    <property type="match status" value="1"/>
</dbReference>
<dbReference type="Gene3D" id="1.20.140.80">
    <property type="entry name" value="Transcription factor DP"/>
    <property type="match status" value="1"/>
</dbReference>
<feature type="compositionally biased region" description="Polar residues" evidence="8">
    <location>
        <begin position="1"/>
        <end position="14"/>
    </location>
</feature>
<sequence length="578" mass="65832">MPHRQSAQYRQQNPPRYLNPTYSRAPAAPRQLYQEEYQGEQQWEEQPIHGGGYSSGGGGGGTSSSSQQEKPTGLRHFSTKVCEKVKEKGLTNYNEVADELVADYFQNNIMKQIDVVKQEYDMKNIRRRVYDALNVLLAMNIITKNKKDIRWIGLPASAGQEITRLEEEKVRREASIRAKKDALQQMIMHIVSYKNLIARNRKNEHANGRPDPDTLLHLPFLIINTDRDTNVECSVSADKSEFLFSFDKRFEIHDDFEVLKKLNLDCGLNSGTSTDEQIKQAKSFLPNLHQKYVDDIIENQKRLEAEEQKKQMLILAAQQQLEADIHAEQMQAQLQHQQYYDEQQEHEQQMHNASGRFNRQLQEHLMSDGSEDRTAAAGILDDEMMEKPPPGAQIQRGSMYNFSSPQKRPIQAPPTATRRYYVQKSAAPQAARQMARPYPQQQQRMVGGGGGPVKYYVPQATGQRYIQRVRPQPPVVSHPQQRVVYTSGSGIPAQLAPGQRIVTQRVVAPGGPHPPGTIVRKVIRKIVVNNSKQSPAQQVIQKKMMEQQEIKQDQVAMTSAQAAAMIQHPPQDDFDYFQ</sequence>
<feature type="domain" description="E2F/DP family winged-helix DNA-binding" evidence="10">
    <location>
        <begin position="69"/>
        <end position="153"/>
    </location>
</feature>
<evidence type="ECO:0000259" key="10">
    <source>
        <dbReference type="SMART" id="SM01372"/>
    </source>
</evidence>
<feature type="compositionally biased region" description="Low complexity" evidence="8">
    <location>
        <begin position="34"/>
        <end position="45"/>
    </location>
</feature>
<dbReference type="Pfam" id="PF08781">
    <property type="entry name" value="DP"/>
    <property type="match status" value="1"/>
</dbReference>
<evidence type="ECO:0000256" key="5">
    <source>
        <dbReference type="ARBA" id="ARBA00023163"/>
    </source>
</evidence>
<evidence type="ECO:0000256" key="6">
    <source>
        <dbReference type="ARBA" id="ARBA00023242"/>
    </source>
</evidence>
<dbReference type="FunFam" id="1.10.10.10:FF:000360">
    <property type="entry name" value="Transcription factor Dp-1, a"/>
    <property type="match status" value="1"/>
</dbReference>
<dbReference type="Gene3D" id="1.10.10.10">
    <property type="entry name" value="Winged helix-like DNA-binding domain superfamily/Winged helix DNA-binding domain"/>
    <property type="match status" value="1"/>
</dbReference>
<dbReference type="PANTHER" id="PTHR12548:SF9">
    <property type="entry name" value="TRANSCRIPTION FACTOR DP"/>
    <property type="match status" value="1"/>
</dbReference>
<dbReference type="InterPro" id="IPR038168">
    <property type="entry name" value="TF_DP_C_sf"/>
</dbReference>
<keyword evidence="11" id="KW-1185">Reference proteome</keyword>
<dbReference type="SMART" id="SM01138">
    <property type="entry name" value="DP"/>
    <property type="match status" value="1"/>
</dbReference>
<evidence type="ECO:0000256" key="8">
    <source>
        <dbReference type="SAM" id="MobiDB-lite"/>
    </source>
</evidence>
<dbReference type="InterPro" id="IPR015648">
    <property type="entry name" value="Transcrpt_fac_DP"/>
</dbReference>
<dbReference type="CDD" id="cd14458">
    <property type="entry name" value="DP_DD"/>
    <property type="match status" value="1"/>
</dbReference>
<dbReference type="SUPFAM" id="SSF46785">
    <property type="entry name" value="Winged helix' DNA-binding domain"/>
    <property type="match status" value="1"/>
</dbReference>
<evidence type="ECO:0000256" key="7">
    <source>
        <dbReference type="RuleBase" id="RU003796"/>
    </source>
</evidence>
<comment type="similarity">
    <text evidence="2 7">Belongs to the E2F/DP family.</text>
</comment>
<feature type="region of interest" description="Disordered" evidence="8">
    <location>
        <begin position="1"/>
        <end position="75"/>
    </location>
</feature>
<proteinExistence type="inferred from homology"/>
<feature type="compositionally biased region" description="Gly residues" evidence="8">
    <location>
        <begin position="49"/>
        <end position="62"/>
    </location>
</feature>
<evidence type="ECO:0000256" key="3">
    <source>
        <dbReference type="ARBA" id="ARBA00023015"/>
    </source>
</evidence>
<dbReference type="InterPro" id="IPR003316">
    <property type="entry name" value="E2F_WHTH_DNA-bd_dom"/>
</dbReference>
<dbReference type="WBParaSite" id="Csp11.Scaffold630.g21381.t1">
    <property type="protein sequence ID" value="Csp11.Scaffold630.g21381.t1"/>
    <property type="gene ID" value="Csp11.Scaffold630.g21381"/>
</dbReference>
<dbReference type="GO" id="GO:0000977">
    <property type="term" value="F:RNA polymerase II transcription regulatory region sequence-specific DNA binding"/>
    <property type="evidence" value="ECO:0007669"/>
    <property type="project" value="TreeGrafter"/>
</dbReference>
<dbReference type="AlphaFoldDB" id="A0A1I7V168"/>
<dbReference type="InterPro" id="IPR014889">
    <property type="entry name" value="Transc_factor_DP_C"/>
</dbReference>
<feature type="domain" description="Transcription factor DP C-terminal" evidence="9">
    <location>
        <begin position="160"/>
        <end position="303"/>
    </location>
</feature>
<dbReference type="InterPro" id="IPR037241">
    <property type="entry name" value="E2F-DP_heterodim"/>
</dbReference>
<evidence type="ECO:0000313" key="11">
    <source>
        <dbReference type="Proteomes" id="UP000095282"/>
    </source>
</evidence>
<evidence type="ECO:0000259" key="9">
    <source>
        <dbReference type="SMART" id="SM01138"/>
    </source>
</evidence>
<dbReference type="Proteomes" id="UP000095282">
    <property type="component" value="Unplaced"/>
</dbReference>
<keyword evidence="3 7" id="KW-0805">Transcription regulation</keyword>
<dbReference type="GO" id="GO:0000981">
    <property type="term" value="F:DNA-binding transcription factor activity, RNA polymerase II-specific"/>
    <property type="evidence" value="ECO:0007669"/>
    <property type="project" value="TreeGrafter"/>
</dbReference>
<dbReference type="GO" id="GO:0005667">
    <property type="term" value="C:transcription regulator complex"/>
    <property type="evidence" value="ECO:0007669"/>
    <property type="project" value="InterPro"/>
</dbReference>
<evidence type="ECO:0000256" key="2">
    <source>
        <dbReference type="ARBA" id="ARBA00010940"/>
    </source>
</evidence>
<dbReference type="GO" id="GO:0005634">
    <property type="term" value="C:nucleus"/>
    <property type="evidence" value="ECO:0007669"/>
    <property type="project" value="UniProtKB-SubCell"/>
</dbReference>